<organism evidence="1 2">
    <name type="scientific">Streptomyces argenteolus</name>
    <dbReference type="NCBI Taxonomy" id="67274"/>
    <lineage>
        <taxon>Bacteria</taxon>
        <taxon>Bacillati</taxon>
        <taxon>Actinomycetota</taxon>
        <taxon>Actinomycetes</taxon>
        <taxon>Kitasatosporales</taxon>
        <taxon>Streptomycetaceae</taxon>
        <taxon>Streptomyces</taxon>
    </lineage>
</organism>
<evidence type="ECO:0000313" key="1">
    <source>
        <dbReference type="EMBL" id="MFF5895447.1"/>
    </source>
</evidence>
<protein>
    <submittedName>
        <fullName evidence="1">Uncharacterized protein</fullName>
    </submittedName>
</protein>
<comment type="caution">
    <text evidence="1">The sequence shown here is derived from an EMBL/GenBank/DDBJ whole genome shotgun (WGS) entry which is preliminary data.</text>
</comment>
<evidence type="ECO:0000313" key="2">
    <source>
        <dbReference type="Proteomes" id="UP001602322"/>
    </source>
</evidence>
<sequence length="194" mass="21769">MTPYSLAFYVDAVRTGTVLGLRPADSPDRVAEVMGTDFAENRVGKRAMFRDYGLAEFHWHRAAAGDPWDGHHVSLQVHRLTHGDPALPGEVLRARYGRFAPRLSFGKLRRLLDRRGVPLVEIPEYAANAPRFRTFWQPGSLTAVSFVAARDPHRTPGDLRVGDVWRIEAPVTAQQVAWREEQHARAAGKDLRAP</sequence>
<name>A0ABW6X1E4_9ACTN</name>
<dbReference type="Proteomes" id="UP001602322">
    <property type="component" value="Unassembled WGS sequence"/>
</dbReference>
<proteinExistence type="predicted"/>
<accession>A0ABW6X1E4</accession>
<reference evidence="1 2" key="1">
    <citation type="submission" date="2024-10" db="EMBL/GenBank/DDBJ databases">
        <title>The Natural Products Discovery Center: Release of the First 8490 Sequenced Strains for Exploring Actinobacteria Biosynthetic Diversity.</title>
        <authorList>
            <person name="Kalkreuter E."/>
            <person name="Kautsar S.A."/>
            <person name="Yang D."/>
            <person name="Bader C.D."/>
            <person name="Teijaro C.N."/>
            <person name="Fluegel L."/>
            <person name="Davis C.M."/>
            <person name="Simpson J.R."/>
            <person name="Lauterbach L."/>
            <person name="Steele A.D."/>
            <person name="Gui C."/>
            <person name="Meng S."/>
            <person name="Li G."/>
            <person name="Viehrig K."/>
            <person name="Ye F."/>
            <person name="Su P."/>
            <person name="Kiefer A.F."/>
            <person name="Nichols A."/>
            <person name="Cepeda A.J."/>
            <person name="Yan W."/>
            <person name="Fan B."/>
            <person name="Jiang Y."/>
            <person name="Adhikari A."/>
            <person name="Zheng C.-J."/>
            <person name="Schuster L."/>
            <person name="Cowan T.M."/>
            <person name="Smanski M.J."/>
            <person name="Chevrette M.G."/>
            <person name="De Carvalho L.P.S."/>
            <person name="Shen B."/>
        </authorList>
    </citation>
    <scope>NUCLEOTIDE SEQUENCE [LARGE SCALE GENOMIC DNA]</scope>
    <source>
        <strain evidence="1 2">NPDC012540</strain>
    </source>
</reference>
<gene>
    <name evidence="1" type="ORF">ACFY8O_05895</name>
</gene>
<dbReference type="EMBL" id="JBIBEG010000001">
    <property type="protein sequence ID" value="MFF5895447.1"/>
    <property type="molecule type" value="Genomic_DNA"/>
</dbReference>
<dbReference type="RefSeq" id="WP_387899185.1">
    <property type="nucleotide sequence ID" value="NZ_JBIBEG010000001.1"/>
</dbReference>
<keyword evidence="2" id="KW-1185">Reference proteome</keyword>